<dbReference type="EMBL" id="HBUF01659983">
    <property type="protein sequence ID" value="CAG6788463.1"/>
    <property type="molecule type" value="Transcribed_RNA"/>
</dbReference>
<evidence type="ECO:0000313" key="2">
    <source>
        <dbReference type="EMBL" id="CAG6788463.1"/>
    </source>
</evidence>
<reference evidence="2" key="1">
    <citation type="submission" date="2021-05" db="EMBL/GenBank/DDBJ databases">
        <authorList>
            <person name="Alioto T."/>
            <person name="Alioto T."/>
            <person name="Gomez Garrido J."/>
        </authorList>
    </citation>
    <scope>NUCLEOTIDE SEQUENCE</scope>
</reference>
<sequence length="121" mass="14175">MFFCFWYFAVFVAICEDVNLPFTQLHIYRQTLGLLKPIGSQTNTKKISNFMLYPSLELFALVSNRVCKFNNHNHLHHHRRSHPSHLHHIHRRLQEALGHLQQTPLAAPPVQNKKQTRTPSS</sequence>
<proteinExistence type="predicted"/>
<accession>A0A8D9BNI9</accession>
<feature type="chain" id="PRO_5034105649" description="Secreted protein" evidence="1">
    <location>
        <begin position="18"/>
        <end position="121"/>
    </location>
</feature>
<feature type="signal peptide" evidence="1">
    <location>
        <begin position="1"/>
        <end position="17"/>
    </location>
</feature>
<protein>
    <recommendedName>
        <fullName evidence="3">Secreted protein</fullName>
    </recommendedName>
</protein>
<dbReference type="AlphaFoldDB" id="A0A8D9BNI9"/>
<keyword evidence="1" id="KW-0732">Signal</keyword>
<evidence type="ECO:0008006" key="3">
    <source>
        <dbReference type="Google" id="ProtNLM"/>
    </source>
</evidence>
<organism evidence="2">
    <name type="scientific">Cacopsylla melanoneura</name>
    <dbReference type="NCBI Taxonomy" id="428564"/>
    <lineage>
        <taxon>Eukaryota</taxon>
        <taxon>Metazoa</taxon>
        <taxon>Ecdysozoa</taxon>
        <taxon>Arthropoda</taxon>
        <taxon>Hexapoda</taxon>
        <taxon>Insecta</taxon>
        <taxon>Pterygota</taxon>
        <taxon>Neoptera</taxon>
        <taxon>Paraneoptera</taxon>
        <taxon>Hemiptera</taxon>
        <taxon>Sternorrhyncha</taxon>
        <taxon>Psylloidea</taxon>
        <taxon>Psyllidae</taxon>
        <taxon>Psyllinae</taxon>
        <taxon>Cacopsylla</taxon>
    </lineage>
</organism>
<evidence type="ECO:0000256" key="1">
    <source>
        <dbReference type="SAM" id="SignalP"/>
    </source>
</evidence>
<name>A0A8D9BNI9_9HEMI</name>